<organism evidence="2 3">
    <name type="scientific">Geospiza parvula</name>
    <name type="common">Small tree-finch</name>
    <name type="synonym">Camarhynchus parvulus</name>
    <dbReference type="NCBI Taxonomy" id="87175"/>
    <lineage>
        <taxon>Eukaryota</taxon>
        <taxon>Metazoa</taxon>
        <taxon>Chordata</taxon>
        <taxon>Craniata</taxon>
        <taxon>Vertebrata</taxon>
        <taxon>Euteleostomi</taxon>
        <taxon>Archelosauria</taxon>
        <taxon>Archosauria</taxon>
        <taxon>Dinosauria</taxon>
        <taxon>Saurischia</taxon>
        <taxon>Theropoda</taxon>
        <taxon>Coelurosauria</taxon>
        <taxon>Aves</taxon>
        <taxon>Neognathae</taxon>
        <taxon>Neoaves</taxon>
        <taxon>Telluraves</taxon>
        <taxon>Australaves</taxon>
        <taxon>Passeriformes</taxon>
        <taxon>Thraupidae</taxon>
        <taxon>Camarhynchus</taxon>
    </lineage>
</organism>
<dbReference type="InterPro" id="IPR040643">
    <property type="entry name" value="MLVIN_C"/>
</dbReference>
<dbReference type="AlphaFoldDB" id="A0A8U8BYW7"/>
<name>A0A8U8BYW7_GEOPR</name>
<accession>A0A8U8BYW7</accession>
<feature type="domain" description="Murine leukemia virus integrase C-terminal" evidence="1">
    <location>
        <begin position="14"/>
        <end position="66"/>
    </location>
</feature>
<dbReference type="Proteomes" id="UP000694382">
    <property type="component" value="Chromosome 15"/>
</dbReference>
<keyword evidence="3" id="KW-1185">Reference proteome</keyword>
<sequence>MAGTQSRGLDGPVHDIRPGDYVYVKCLKEKTLEPQWEGPFQVLLATFTAIKIQERNAWIHHSRVKESPEAPWRVTPGDELRFTRTKLIYCS</sequence>
<protein>
    <recommendedName>
        <fullName evidence="1">Murine leukemia virus integrase C-terminal domain-containing protein</fullName>
    </recommendedName>
</protein>
<dbReference type="Gene3D" id="2.30.30.850">
    <property type="match status" value="1"/>
</dbReference>
<evidence type="ECO:0000259" key="1">
    <source>
        <dbReference type="Pfam" id="PF18697"/>
    </source>
</evidence>
<evidence type="ECO:0000313" key="2">
    <source>
        <dbReference type="Ensembl" id="ENSCPVP00000023835.1"/>
    </source>
</evidence>
<evidence type="ECO:0000313" key="3">
    <source>
        <dbReference type="Proteomes" id="UP000694382"/>
    </source>
</evidence>
<dbReference type="Ensembl" id="ENSCPVT00000026505.1">
    <property type="protein sequence ID" value="ENSCPVP00000023835.1"/>
    <property type="gene ID" value="ENSCPVG00000017537.1"/>
</dbReference>
<proteinExistence type="predicted"/>
<dbReference type="Pfam" id="PF18697">
    <property type="entry name" value="MLVIN_C"/>
    <property type="match status" value="1"/>
</dbReference>
<reference evidence="2" key="2">
    <citation type="submission" date="2025-08" db="UniProtKB">
        <authorList>
            <consortium name="Ensembl"/>
        </authorList>
    </citation>
    <scope>IDENTIFICATION</scope>
</reference>
<reference evidence="2" key="1">
    <citation type="submission" date="2020-02" db="EMBL/GenBank/DDBJ databases">
        <authorList>
            <person name="Enbody D E."/>
            <person name="Pettersson E M."/>
        </authorList>
    </citation>
    <scope>NUCLEOTIDE SEQUENCE [LARGE SCALE GENOMIC DNA]</scope>
</reference>
<reference evidence="2" key="3">
    <citation type="submission" date="2025-09" db="UniProtKB">
        <authorList>
            <consortium name="Ensembl"/>
        </authorList>
    </citation>
    <scope>IDENTIFICATION</scope>
</reference>